<organism evidence="2 3">
    <name type="scientific">Taxus chinensis</name>
    <name type="common">Chinese yew</name>
    <name type="synonym">Taxus wallichiana var. chinensis</name>
    <dbReference type="NCBI Taxonomy" id="29808"/>
    <lineage>
        <taxon>Eukaryota</taxon>
        <taxon>Viridiplantae</taxon>
        <taxon>Streptophyta</taxon>
        <taxon>Embryophyta</taxon>
        <taxon>Tracheophyta</taxon>
        <taxon>Spermatophyta</taxon>
        <taxon>Pinopsida</taxon>
        <taxon>Pinidae</taxon>
        <taxon>Conifers II</taxon>
        <taxon>Cupressales</taxon>
        <taxon>Taxaceae</taxon>
        <taxon>Taxus</taxon>
    </lineage>
</organism>
<sequence>WFLCRRGLASFPYDFPDCKAYCDHMNEEAAAYEEMIDCRPPSKRPPSILLPPPWNSIQRSVQRGYSGRADLPADVTEQDNGKSESLNVKRFGLVDSLHEKLENPEVLDSGSHDFSSIQEIEFCFPGLIARTSTILKQHLRRIGGLHLLLFPGTLSGEKKDYSHLIDEGRICWKLKSVNNIILEREPCFLRVLLYAPGKGVFEEGAIVCAPTENDFALWCSRSREWQGLEIPPTLRSADCNQQWITNNEMVQCRGVASKCGQENLRMPIGFVTTGACRGSVPASAVAMCEGIILGHLRAEQWKDAKWRNKPEIFVLVRNMKSTMYRPALASIVLEEHEDTTYW</sequence>
<dbReference type="GO" id="GO:0001682">
    <property type="term" value="P:tRNA 5'-leader removal"/>
    <property type="evidence" value="ECO:0007669"/>
    <property type="project" value="InterPro"/>
</dbReference>
<evidence type="ECO:0000313" key="3">
    <source>
        <dbReference type="Proteomes" id="UP000824469"/>
    </source>
</evidence>
<feature type="non-terminal residue" evidence="2">
    <location>
        <position position="342"/>
    </location>
</feature>
<dbReference type="InterPro" id="IPR039182">
    <property type="entry name" value="Pop1"/>
</dbReference>
<dbReference type="OMA" id="WITNNEM"/>
<evidence type="ECO:0000259" key="1">
    <source>
        <dbReference type="Pfam" id="PF22770"/>
    </source>
</evidence>
<gene>
    <name evidence="2" type="ORF">KI387_002688</name>
</gene>
<proteinExistence type="predicted"/>
<dbReference type="InterPro" id="IPR055079">
    <property type="entry name" value="POP1_C"/>
</dbReference>
<dbReference type="EMBL" id="JAHRHJ020000001">
    <property type="protein sequence ID" value="KAH9330580.1"/>
    <property type="molecule type" value="Genomic_DNA"/>
</dbReference>
<dbReference type="AlphaFoldDB" id="A0AA38GZV2"/>
<keyword evidence="3" id="KW-1185">Reference proteome</keyword>
<name>A0AA38GZV2_TAXCH</name>
<dbReference type="Proteomes" id="UP000824469">
    <property type="component" value="Unassembled WGS sequence"/>
</dbReference>
<dbReference type="PANTHER" id="PTHR22731">
    <property type="entry name" value="RIBONUCLEASES P/MRP PROTEIN SUBUNIT POP1"/>
    <property type="match status" value="1"/>
</dbReference>
<comment type="caution">
    <text evidence="2">The sequence shown here is derived from an EMBL/GenBank/DDBJ whole genome shotgun (WGS) entry which is preliminary data.</text>
</comment>
<reference evidence="2 3" key="1">
    <citation type="journal article" date="2021" name="Nat. Plants">
        <title>The Taxus genome provides insights into paclitaxel biosynthesis.</title>
        <authorList>
            <person name="Xiong X."/>
            <person name="Gou J."/>
            <person name="Liao Q."/>
            <person name="Li Y."/>
            <person name="Zhou Q."/>
            <person name="Bi G."/>
            <person name="Li C."/>
            <person name="Du R."/>
            <person name="Wang X."/>
            <person name="Sun T."/>
            <person name="Guo L."/>
            <person name="Liang H."/>
            <person name="Lu P."/>
            <person name="Wu Y."/>
            <person name="Zhang Z."/>
            <person name="Ro D.K."/>
            <person name="Shang Y."/>
            <person name="Huang S."/>
            <person name="Yan J."/>
        </authorList>
    </citation>
    <scope>NUCLEOTIDE SEQUENCE [LARGE SCALE GENOMIC DNA]</scope>
    <source>
        <strain evidence="2">Ta-2019</strain>
    </source>
</reference>
<feature type="domain" description="POP1 C-terminal" evidence="1">
    <location>
        <begin position="261"/>
        <end position="332"/>
    </location>
</feature>
<evidence type="ECO:0000313" key="2">
    <source>
        <dbReference type="EMBL" id="KAH9330580.1"/>
    </source>
</evidence>
<protein>
    <recommendedName>
        <fullName evidence="1">POP1 C-terminal domain-containing protein</fullName>
    </recommendedName>
</protein>
<accession>A0AA38GZV2</accession>
<dbReference type="Pfam" id="PF22770">
    <property type="entry name" value="POP1_C"/>
    <property type="match status" value="1"/>
</dbReference>
<dbReference type="PANTHER" id="PTHR22731:SF3">
    <property type="entry name" value="RIBONUCLEASES P_MRP PROTEIN SUBUNIT POP1"/>
    <property type="match status" value="1"/>
</dbReference>
<dbReference type="GO" id="GO:0000172">
    <property type="term" value="C:ribonuclease MRP complex"/>
    <property type="evidence" value="ECO:0007669"/>
    <property type="project" value="InterPro"/>
</dbReference>
<dbReference type="GO" id="GO:0005655">
    <property type="term" value="C:nucleolar ribonuclease P complex"/>
    <property type="evidence" value="ECO:0007669"/>
    <property type="project" value="InterPro"/>
</dbReference>